<dbReference type="SUPFAM" id="SSF69572">
    <property type="entry name" value="Activating enzymes of the ubiquitin-like proteins"/>
    <property type="match status" value="1"/>
</dbReference>
<evidence type="ECO:0000259" key="2">
    <source>
        <dbReference type="Pfam" id="PF14453"/>
    </source>
</evidence>
<dbReference type="GO" id="GO:0061504">
    <property type="term" value="P:cyclic threonylcarbamoyladenosine biosynthetic process"/>
    <property type="evidence" value="ECO:0007669"/>
    <property type="project" value="TreeGrafter"/>
</dbReference>
<dbReference type="InterPro" id="IPR035985">
    <property type="entry name" value="Ubiquitin-activating_enz"/>
</dbReference>
<reference evidence="3" key="1">
    <citation type="journal article" date="2014" name="Genome Announc.">
        <title>Draft genome sequences of the altered schaedler flora, a defined bacterial community from gnotobiotic mice.</title>
        <authorList>
            <person name="Wannemuehler M.J."/>
            <person name="Overstreet A.M."/>
            <person name="Ward D.V."/>
            <person name="Phillips G.J."/>
        </authorList>
    </citation>
    <scope>NUCLEOTIDE SEQUENCE</scope>
    <source>
        <strain evidence="3">ASF457</strain>
    </source>
</reference>
<dbReference type="NCBIfam" id="TIGR02354">
    <property type="entry name" value="thiF_fam2"/>
    <property type="match status" value="1"/>
</dbReference>
<dbReference type="Pfam" id="PF00899">
    <property type="entry name" value="ThiF"/>
    <property type="match status" value="1"/>
</dbReference>
<feature type="domain" description="THIF-type NAD/FAD binding fold" evidence="1">
    <location>
        <begin position="72"/>
        <end position="265"/>
    </location>
</feature>
<dbReference type="KEGG" id="msch:N508_001672"/>
<proteinExistence type="predicted"/>
<dbReference type="InterPro" id="IPR012729">
    <property type="entry name" value="ThiF_fam2"/>
</dbReference>
<dbReference type="Pfam" id="PF14453">
    <property type="entry name" value="ThiS-like"/>
    <property type="match status" value="1"/>
</dbReference>
<evidence type="ECO:0000313" key="3">
    <source>
        <dbReference type="EMBL" id="USF24583.1"/>
    </source>
</evidence>
<reference evidence="3" key="3">
    <citation type="submission" date="2022-06" db="EMBL/GenBank/DDBJ databases">
        <title>Resources to Facilitate Use of the Altered Schaedler Flora (ASF) Mouse Model to Study Microbiome Function.</title>
        <authorList>
            <person name="Proctor A."/>
            <person name="Parvinroo S."/>
            <person name="Richie T."/>
            <person name="Jia X."/>
            <person name="Lee S.T.M."/>
            <person name="Karp P.D."/>
            <person name="Paley S."/>
            <person name="Kostic A.D."/>
            <person name="Pierre J.F."/>
            <person name="Wannemuehler M.J."/>
            <person name="Phillips G.J."/>
        </authorList>
    </citation>
    <scope>NUCLEOTIDE SEQUENCE</scope>
    <source>
        <strain evidence="3">ASF457</strain>
    </source>
</reference>
<dbReference type="GO" id="GO:0008641">
    <property type="term" value="F:ubiquitin-like modifier activating enzyme activity"/>
    <property type="evidence" value="ECO:0007669"/>
    <property type="project" value="InterPro"/>
</dbReference>
<keyword evidence="4" id="KW-1185">Reference proteome</keyword>
<name>V2QC77_9BACT</name>
<dbReference type="PANTHER" id="PTHR43267">
    <property type="entry name" value="TRNA THREONYLCARBAMOYLADENOSINE DEHYDRATASE"/>
    <property type="match status" value="1"/>
</dbReference>
<dbReference type="Proteomes" id="UP000017429">
    <property type="component" value="Chromosome"/>
</dbReference>
<dbReference type="EMBL" id="CP097562">
    <property type="protein sequence ID" value="USF24583.1"/>
    <property type="molecule type" value="Genomic_DNA"/>
</dbReference>
<protein>
    <submittedName>
        <fullName evidence="3">Uncharacterized protein</fullName>
    </submittedName>
</protein>
<dbReference type="AlphaFoldDB" id="V2QC77"/>
<organism evidence="3 4">
    <name type="scientific">Mucispirillum schaedleri ASF457</name>
    <dbReference type="NCBI Taxonomy" id="1379858"/>
    <lineage>
        <taxon>Bacteria</taxon>
        <taxon>Pseudomonadati</taxon>
        <taxon>Deferribacterota</taxon>
        <taxon>Deferribacteres</taxon>
        <taxon>Deferribacterales</taxon>
        <taxon>Mucispirillaceae</taxon>
        <taxon>Mucispirillum</taxon>
    </lineage>
</organism>
<gene>
    <name evidence="3" type="ORF">N508_001672</name>
</gene>
<dbReference type="RefSeq" id="WP_023275955.1">
    <property type="nucleotide sequence ID" value="NZ_CP097562.1"/>
</dbReference>
<dbReference type="InterPro" id="IPR032726">
    <property type="entry name" value="ThiS-like_dom"/>
</dbReference>
<dbReference type="GO" id="GO:0061503">
    <property type="term" value="F:tRNA threonylcarbamoyladenosine dehydratase"/>
    <property type="evidence" value="ECO:0007669"/>
    <property type="project" value="TreeGrafter"/>
</dbReference>
<evidence type="ECO:0000259" key="1">
    <source>
        <dbReference type="Pfam" id="PF00899"/>
    </source>
</evidence>
<sequence>MKITVNGKELFIEKPLSIKNLILELNVDSDIFIANSFPVSLSYNIKNNDVITLIKKGSIPDKDYLEYQLISRQGLKEYNILKNSSVAVCGLGGLGSNAAISLARAGVGSLKLIDFDIVEPSNINRQAYFIEHIGKNKTDALKEIINKISPYINIETANIYLDETNIINELSGFNVILECFDNISSKMMLIEKCVNNMRDSYIIGASGVAGYYNTDKFTKKSLGSNCIIIGDFENEAGFNQGLYAPRVTAAANIQANETIRYLLKDK</sequence>
<dbReference type="InterPro" id="IPR000594">
    <property type="entry name" value="ThiF_NAD_FAD-bd"/>
</dbReference>
<feature type="domain" description="ThiS-like ubiquitin" evidence="2">
    <location>
        <begin position="1"/>
        <end position="57"/>
    </location>
</feature>
<dbReference type="Gene3D" id="3.40.50.720">
    <property type="entry name" value="NAD(P)-binding Rossmann-like Domain"/>
    <property type="match status" value="1"/>
</dbReference>
<dbReference type="eggNOG" id="COG0476">
    <property type="taxonomic scope" value="Bacteria"/>
</dbReference>
<dbReference type="NCBIfam" id="NF006395">
    <property type="entry name" value="PRK08644.1"/>
    <property type="match status" value="1"/>
</dbReference>
<evidence type="ECO:0000313" key="4">
    <source>
        <dbReference type="Proteomes" id="UP000017429"/>
    </source>
</evidence>
<dbReference type="InterPro" id="IPR045886">
    <property type="entry name" value="ThiF/MoeB/HesA"/>
</dbReference>
<reference evidence="3" key="2">
    <citation type="submission" date="2022-05" db="EMBL/GenBank/DDBJ databases">
        <authorList>
            <person name="Proctor A.L."/>
            <person name="Phillips G.J."/>
            <person name="Wannemuehler M.J."/>
        </authorList>
    </citation>
    <scope>NUCLEOTIDE SEQUENCE</scope>
    <source>
        <strain evidence="3">ASF457</strain>
    </source>
</reference>
<dbReference type="OrthoDB" id="9804286at2"/>
<accession>V2QC77</accession>
<dbReference type="PANTHER" id="PTHR43267:SF3">
    <property type="entry name" value="THIF PROTEIN"/>
    <property type="match status" value="1"/>
</dbReference>